<dbReference type="RefSeq" id="WP_155107827.1">
    <property type="nucleotide sequence ID" value="NZ_WMJZ01000008.1"/>
</dbReference>
<dbReference type="PROSITE" id="PS51257">
    <property type="entry name" value="PROKAR_LIPOPROTEIN"/>
    <property type="match status" value="1"/>
</dbReference>
<dbReference type="SMART" id="SM00935">
    <property type="entry name" value="OmpH"/>
    <property type="match status" value="1"/>
</dbReference>
<evidence type="ECO:0000313" key="7">
    <source>
        <dbReference type="Proteomes" id="UP000477739"/>
    </source>
</evidence>
<keyword evidence="3" id="KW-0732">Signal</keyword>
<evidence type="ECO:0000313" key="6">
    <source>
        <dbReference type="EMBL" id="MTH46195.1"/>
    </source>
</evidence>
<keyword evidence="4" id="KW-0175">Coiled coil</keyword>
<feature type="coiled-coil region" evidence="4">
    <location>
        <begin position="43"/>
        <end position="81"/>
    </location>
</feature>
<evidence type="ECO:0000256" key="5">
    <source>
        <dbReference type="SAM" id="MobiDB-lite"/>
    </source>
</evidence>
<dbReference type="GO" id="GO:0050821">
    <property type="term" value="P:protein stabilization"/>
    <property type="evidence" value="ECO:0007669"/>
    <property type="project" value="TreeGrafter"/>
</dbReference>
<evidence type="ECO:0000256" key="3">
    <source>
        <dbReference type="ARBA" id="ARBA00022729"/>
    </source>
</evidence>
<organism evidence="6 7">
    <name type="scientific">Intestinirhabdus alba</name>
    <dbReference type="NCBI Taxonomy" id="2899544"/>
    <lineage>
        <taxon>Bacteria</taxon>
        <taxon>Pseudomonadati</taxon>
        <taxon>Pseudomonadota</taxon>
        <taxon>Gammaproteobacteria</taxon>
        <taxon>Enterobacterales</taxon>
        <taxon>Enterobacteriaceae</taxon>
        <taxon>Intestinirhabdus</taxon>
    </lineage>
</organism>
<reference evidence="6 7" key="1">
    <citation type="submission" date="2019-11" db="EMBL/GenBank/DDBJ databases">
        <title>Escherichia alba sp. nov. isolated from the gut of plastic-eating superworms Zophobas atratus.</title>
        <authorList>
            <person name="Yang Y."/>
        </authorList>
    </citation>
    <scope>NUCLEOTIDE SEQUENCE [LARGE SCALE GENOMIC DNA]</scope>
    <source>
        <strain evidence="7">BIT-B35</strain>
    </source>
</reference>
<proteinExistence type="inferred from homology"/>
<dbReference type="InterPro" id="IPR024930">
    <property type="entry name" value="Skp_dom_sf"/>
</dbReference>
<dbReference type="OrthoDB" id="6623290at2"/>
<sequence length="181" mass="20307">MRKRFTALYATVLFLLFLISGCDTKSKIATVDINGLLANSPLAQQEQKRLEEVKKILLQANLQAQEKYKDVTDRRRTQEAQQADTKTINMLWTMQQKAAREAVMDEVRSVINEIQQKEGYAVVIDKTNVVAAEVNVEITNKALVLLKDVKVDFGPLPQITIKAIPPQDPRPVTDKSGSGKK</sequence>
<comment type="similarity">
    <text evidence="1">Belongs to the Skp family.</text>
</comment>
<dbReference type="EMBL" id="WMJZ01000008">
    <property type="protein sequence ID" value="MTH46195.1"/>
    <property type="molecule type" value="Genomic_DNA"/>
</dbReference>
<protein>
    <recommendedName>
        <fullName evidence="2">Chaperone protein Skp</fullName>
    </recommendedName>
</protein>
<accession>A0A6L6IJ85</accession>
<dbReference type="GO" id="GO:0051082">
    <property type="term" value="F:unfolded protein binding"/>
    <property type="evidence" value="ECO:0007669"/>
    <property type="project" value="InterPro"/>
</dbReference>
<dbReference type="PANTHER" id="PTHR35089:SF1">
    <property type="entry name" value="CHAPERONE PROTEIN SKP"/>
    <property type="match status" value="1"/>
</dbReference>
<dbReference type="AlphaFoldDB" id="A0A6L6IJ85"/>
<dbReference type="PANTHER" id="PTHR35089">
    <property type="entry name" value="CHAPERONE PROTEIN SKP"/>
    <property type="match status" value="1"/>
</dbReference>
<evidence type="ECO:0000256" key="4">
    <source>
        <dbReference type="SAM" id="Coils"/>
    </source>
</evidence>
<gene>
    <name evidence="6" type="ORF">GJV78_08015</name>
</gene>
<evidence type="ECO:0000256" key="1">
    <source>
        <dbReference type="ARBA" id="ARBA00009091"/>
    </source>
</evidence>
<evidence type="ECO:0000256" key="2">
    <source>
        <dbReference type="ARBA" id="ARBA00018026"/>
    </source>
</evidence>
<name>A0A6L6IJ85_9ENTR</name>
<feature type="region of interest" description="Disordered" evidence="5">
    <location>
        <begin position="162"/>
        <end position="181"/>
    </location>
</feature>
<dbReference type="Proteomes" id="UP000477739">
    <property type="component" value="Unassembled WGS sequence"/>
</dbReference>
<dbReference type="SUPFAM" id="SSF111384">
    <property type="entry name" value="OmpH-like"/>
    <property type="match status" value="1"/>
</dbReference>
<dbReference type="Gene3D" id="3.30.910.20">
    <property type="entry name" value="Skp domain"/>
    <property type="match status" value="1"/>
</dbReference>
<comment type="caution">
    <text evidence="6">The sequence shown here is derived from an EMBL/GenBank/DDBJ whole genome shotgun (WGS) entry which is preliminary data.</text>
</comment>
<dbReference type="InterPro" id="IPR005632">
    <property type="entry name" value="Chaperone_Skp"/>
</dbReference>
<keyword evidence="7" id="KW-1185">Reference proteome</keyword>
<dbReference type="GO" id="GO:0005829">
    <property type="term" value="C:cytosol"/>
    <property type="evidence" value="ECO:0007669"/>
    <property type="project" value="TreeGrafter"/>
</dbReference>